<keyword evidence="5" id="KW-1185">Reference proteome</keyword>
<protein>
    <submittedName>
        <fullName evidence="4">Uncharacterized protein</fullName>
    </submittedName>
</protein>
<dbReference type="InterPro" id="IPR048751">
    <property type="entry name" value="CCDC138_CC"/>
</dbReference>
<feature type="domain" description="Coiled-coil-domain-containing protein 138 coiled-coil" evidence="3">
    <location>
        <begin position="247"/>
        <end position="284"/>
    </location>
</feature>
<name>A0A452HA35_9SAUR</name>
<dbReference type="Pfam" id="PF21035">
    <property type="entry name" value="CCDC138_C"/>
    <property type="match status" value="1"/>
</dbReference>
<dbReference type="Ensembl" id="ENSGAGT00000013253.1">
    <property type="protein sequence ID" value="ENSGAGP00000011577.1"/>
    <property type="gene ID" value="ENSGAGG00000008934.1"/>
</dbReference>
<dbReference type="PANTHER" id="PTHR34523">
    <property type="entry name" value="COILED-COIL DOMAIN-CONTAINING PROTEIN 138"/>
    <property type="match status" value="1"/>
</dbReference>
<dbReference type="InterPro" id="IPR048750">
    <property type="entry name" value="CCDC138_C"/>
</dbReference>
<evidence type="ECO:0000313" key="4">
    <source>
        <dbReference type="Ensembl" id="ENSGAGP00000011577.1"/>
    </source>
</evidence>
<evidence type="ECO:0000259" key="3">
    <source>
        <dbReference type="Pfam" id="PF21037"/>
    </source>
</evidence>
<evidence type="ECO:0000259" key="2">
    <source>
        <dbReference type="Pfam" id="PF21035"/>
    </source>
</evidence>
<organism evidence="4 5">
    <name type="scientific">Gopherus agassizii</name>
    <name type="common">Agassiz's desert tortoise</name>
    <dbReference type="NCBI Taxonomy" id="38772"/>
    <lineage>
        <taxon>Eukaryota</taxon>
        <taxon>Metazoa</taxon>
        <taxon>Chordata</taxon>
        <taxon>Craniata</taxon>
        <taxon>Vertebrata</taxon>
        <taxon>Euteleostomi</taxon>
        <taxon>Archelosauria</taxon>
        <taxon>Testudinata</taxon>
        <taxon>Testudines</taxon>
        <taxon>Cryptodira</taxon>
        <taxon>Durocryptodira</taxon>
        <taxon>Testudinoidea</taxon>
        <taxon>Testudinidae</taxon>
        <taxon>Gopherus</taxon>
    </lineage>
</organism>
<feature type="domain" description="Coiled-coil" evidence="2">
    <location>
        <begin position="325"/>
        <end position="611"/>
    </location>
</feature>
<feature type="coiled-coil region" evidence="1">
    <location>
        <begin position="249"/>
        <end position="308"/>
    </location>
</feature>
<dbReference type="AlphaFoldDB" id="A0A452HA35"/>
<keyword evidence="1" id="KW-0175">Coiled coil</keyword>
<dbReference type="PANTHER" id="PTHR34523:SF1">
    <property type="entry name" value="COILED-COIL DOMAIN-CONTAINING PROTEIN 138"/>
    <property type="match status" value="1"/>
</dbReference>
<proteinExistence type="predicted"/>
<dbReference type="InterPro" id="IPR038798">
    <property type="entry name" value="CCDC138"/>
</dbReference>
<sequence length="627" mass="70977">MASPALSGSVERLKRRYLRGGARPAGDCLSGSLQTKCKKGNSLTNTGNLDSSSDNTIMPLSIHFSQSRSTHNGRKHYSKPLSDLFKSFKNLDCFDDEMDSLYDSSQLELEEEVMNVSATDAVPNTVTYTYTETDVTLPSNLAANTVTFSDHDISSGLVRKIVSKPETQVLSGQRLIPSHINQIYDELYDIHQKLQQENSAQQEYALQLQKREHFLAEREALLFKHEAALTKIRGVEEEVHAKFQIIKELSDVSEQNKKLEVQARKVQARLENLQRKHEFLTIQKSKDVSQAMQEIKSVKQEKMAAASKICKGPLNSHVYELLTVLMDWISDQFLKVKIEEEGRDNQTLTYTHKNYTQEKCAKLLPIVAEQLQWMPFVNPKLHMPVIKFIYWAIRQLNCGTQHSTMTSTMRRLGEDIFKGIGTKGNQHGSSEQPAESKPKIAAFFKSSILPLRFVSTLIVLKTVTQADYLAQAFDSLCVDLKTDEGKALFLEYQSVPVILSHLRISSRGLLSNAIDGLLQMTMESGFLQPFLEACGNESFFRTCSVLLRNPKLDLQIVEKLSIILQKLSRIKSNKKMFELFTIHLMIQELQRTTHPNHAFLCINLNSILFNLGLTRTNSLISSLSTSH</sequence>
<accession>A0A452HA35</accession>
<reference evidence="4" key="2">
    <citation type="submission" date="2025-08" db="UniProtKB">
        <authorList>
            <consortium name="Ensembl"/>
        </authorList>
    </citation>
    <scope>IDENTIFICATION</scope>
</reference>
<dbReference type="Pfam" id="PF21037">
    <property type="entry name" value="CCDC138_cc"/>
    <property type="match status" value="1"/>
</dbReference>
<evidence type="ECO:0000313" key="5">
    <source>
        <dbReference type="Proteomes" id="UP000291020"/>
    </source>
</evidence>
<dbReference type="Proteomes" id="UP000291020">
    <property type="component" value="Unassembled WGS sequence"/>
</dbReference>
<evidence type="ECO:0000256" key="1">
    <source>
        <dbReference type="SAM" id="Coils"/>
    </source>
</evidence>
<reference evidence="4" key="3">
    <citation type="submission" date="2025-09" db="UniProtKB">
        <authorList>
            <consortium name="Ensembl"/>
        </authorList>
    </citation>
    <scope>IDENTIFICATION</scope>
</reference>
<reference evidence="5" key="1">
    <citation type="journal article" date="2017" name="PLoS ONE">
        <title>The Agassiz's desert tortoise genome provides a resource for the conservation of a threatened species.</title>
        <authorList>
            <person name="Tollis M."/>
            <person name="DeNardo D.F."/>
            <person name="Cornelius J.A."/>
            <person name="Dolby G.A."/>
            <person name="Edwards T."/>
            <person name="Henen B.T."/>
            <person name="Karl A.E."/>
            <person name="Murphy R.W."/>
            <person name="Kusumi K."/>
        </authorList>
    </citation>
    <scope>NUCLEOTIDE SEQUENCE [LARGE SCALE GENOMIC DNA]</scope>
</reference>